<reference evidence="1 2" key="1">
    <citation type="submission" date="2008-10" db="EMBL/GenBank/DDBJ databases">
        <title>Draft genome sequence of Providencia alcalifaciens (DSM 30120).</title>
        <authorList>
            <person name="Sudarsanam P."/>
            <person name="Ley R."/>
            <person name="Guruge J."/>
            <person name="Turnbaugh P.J."/>
            <person name="Mahowald M."/>
            <person name="Liep D."/>
            <person name="Gordon J."/>
        </authorList>
    </citation>
    <scope>NUCLEOTIDE SEQUENCE [LARGE SCALE GENOMIC DNA]</scope>
    <source>
        <strain evidence="1 2">DSM 30120</strain>
    </source>
</reference>
<organism evidence="1 2">
    <name type="scientific">Providencia alcalifaciens DSM 30120</name>
    <dbReference type="NCBI Taxonomy" id="520999"/>
    <lineage>
        <taxon>Bacteria</taxon>
        <taxon>Pseudomonadati</taxon>
        <taxon>Pseudomonadota</taxon>
        <taxon>Gammaproteobacteria</taxon>
        <taxon>Enterobacterales</taxon>
        <taxon>Morganellaceae</taxon>
        <taxon>Providencia</taxon>
    </lineage>
</organism>
<proteinExistence type="predicted"/>
<dbReference type="Proteomes" id="UP000003729">
    <property type="component" value="Unassembled WGS sequence"/>
</dbReference>
<sequence>MGKYALNKMFYSLFLFQGKRKGIFNRNVFEQTATYSDSIKKASSNSKLAFIIK</sequence>
<dbReference type="AlphaFoldDB" id="B6XHW2"/>
<gene>
    <name evidence="1" type="ORF">PROVALCAL_02950</name>
</gene>
<dbReference type="EMBL" id="ABXW01000053">
    <property type="protein sequence ID" value="EEB44925.1"/>
    <property type="molecule type" value="Genomic_DNA"/>
</dbReference>
<name>B6XHW2_9GAMM</name>
<protein>
    <submittedName>
        <fullName evidence="1">Uncharacterized protein</fullName>
    </submittedName>
</protein>
<evidence type="ECO:0000313" key="2">
    <source>
        <dbReference type="Proteomes" id="UP000003729"/>
    </source>
</evidence>
<accession>B6XHW2</accession>
<reference evidence="1 2" key="2">
    <citation type="submission" date="2008-10" db="EMBL/GenBank/DDBJ databases">
        <authorList>
            <person name="Fulton L."/>
            <person name="Clifton S."/>
            <person name="Fulton B."/>
            <person name="Xu J."/>
            <person name="Minx P."/>
            <person name="Pepin K.H."/>
            <person name="Johnson M."/>
            <person name="Bhonagiri V."/>
            <person name="Nash W.E."/>
            <person name="Mardis E.R."/>
            <person name="Wilson R.K."/>
        </authorList>
    </citation>
    <scope>NUCLEOTIDE SEQUENCE [LARGE SCALE GENOMIC DNA]</scope>
    <source>
        <strain evidence="1 2">DSM 30120</strain>
    </source>
</reference>
<evidence type="ECO:0000313" key="1">
    <source>
        <dbReference type="EMBL" id="EEB44925.1"/>
    </source>
</evidence>
<comment type="caution">
    <text evidence="1">The sequence shown here is derived from an EMBL/GenBank/DDBJ whole genome shotgun (WGS) entry which is preliminary data.</text>
</comment>